<dbReference type="InterPro" id="IPR038266">
    <property type="entry name" value="NapC/NirT_cytc_sf"/>
</dbReference>
<keyword evidence="9 12" id="KW-1133">Transmembrane helix</keyword>
<evidence type="ECO:0000256" key="7">
    <source>
        <dbReference type="ARBA" id="ARBA00022723"/>
    </source>
</evidence>
<sequence>MEEEHKQELPAPPRFRYKLIKIATLTLLFLVILFFGGFFGIETTSSSKFCSSCHEMKPQYYTWKASSHSEVDCVNCHIEPGAKNYAKAKGNGLVELYKKQTDTYIAPIKMPNLIPDEACESCHNMKNRAVTASGDIIIPHNKHKTEGIKCVQCHSGTAHGKVSDRKVTYKSDYGKWDEKLGTSLMSNKKFTSPQMDTCMECHEVRKAPLECKTCHETTMVPKNHKTEEFKAGGHGKIQPSDLKKCEKCHSYMSKEKYDLFKEDPSFTKFLKKENTDSNNVTVSQYAKTNTFCKDCHGQKPTSHKRASFITDHGHLSKNTQTCFICHDNRIVSNSPVTRVQCATCHPSSHNRPWKDHHPVTLAANQKFNNTCLRCHVKATCTKCHRTNS</sequence>
<evidence type="ECO:0000256" key="6">
    <source>
        <dbReference type="ARBA" id="ARBA00022692"/>
    </source>
</evidence>
<keyword evidence="4" id="KW-1003">Cell membrane</keyword>
<dbReference type="PANTHER" id="PTHR30333">
    <property type="entry name" value="CYTOCHROME C-TYPE PROTEIN"/>
    <property type="match status" value="1"/>
</dbReference>
<evidence type="ECO:0000256" key="5">
    <source>
        <dbReference type="ARBA" id="ARBA00022617"/>
    </source>
</evidence>
<keyword evidence="6 12" id="KW-0812">Transmembrane</keyword>
<evidence type="ECO:0000256" key="11">
    <source>
        <dbReference type="ARBA" id="ARBA00023136"/>
    </source>
</evidence>
<accession>A0ABM9EVZ4</accession>
<feature type="transmembrane region" description="Helical" evidence="12">
    <location>
        <begin position="20"/>
        <end position="41"/>
    </location>
</feature>
<comment type="subcellular location">
    <subcellularLocation>
        <location evidence="1">Cell membrane</location>
    </subcellularLocation>
</comment>
<keyword evidence="5" id="KW-0349">Heme</keyword>
<evidence type="ECO:0000259" key="13">
    <source>
        <dbReference type="Pfam" id="PF03264"/>
    </source>
</evidence>
<dbReference type="InterPro" id="IPR036280">
    <property type="entry name" value="Multihaem_cyt_sf"/>
</dbReference>
<keyword evidence="3" id="KW-0813">Transport</keyword>
<feature type="domain" description="NapC/NirT cytochrome c N-terminal" evidence="13">
    <location>
        <begin position="17"/>
        <end position="104"/>
    </location>
</feature>
<dbReference type="PANTHER" id="PTHR30333:SF1">
    <property type="entry name" value="CYTOCHROME C-TYPE PROTEIN NAPC"/>
    <property type="match status" value="1"/>
</dbReference>
<evidence type="ECO:0000256" key="1">
    <source>
        <dbReference type="ARBA" id="ARBA00004236"/>
    </source>
</evidence>
<evidence type="ECO:0000256" key="12">
    <source>
        <dbReference type="SAM" id="Phobius"/>
    </source>
</evidence>
<evidence type="ECO:0000256" key="10">
    <source>
        <dbReference type="ARBA" id="ARBA00023004"/>
    </source>
</evidence>
<reference evidence="14" key="1">
    <citation type="submission" date="2022-04" db="EMBL/GenBank/DDBJ databases">
        <authorList>
            <person name="Criscuolo A."/>
        </authorList>
    </citation>
    <scope>NUCLEOTIDE SEQUENCE</scope>
    <source>
        <strain evidence="14">CIP111895</strain>
    </source>
</reference>
<comment type="caution">
    <text evidence="14">The sequence shown here is derived from an EMBL/GenBank/DDBJ whole genome shotgun (WGS) entry which is preliminary data.</text>
</comment>
<keyword evidence="11 12" id="KW-0472">Membrane</keyword>
<keyword evidence="10" id="KW-0408">Iron</keyword>
<organism evidence="14 15">
    <name type="scientific">Neobacillus rhizosphaerae</name>
    <dbReference type="NCBI Taxonomy" id="2880965"/>
    <lineage>
        <taxon>Bacteria</taxon>
        <taxon>Bacillati</taxon>
        <taxon>Bacillota</taxon>
        <taxon>Bacilli</taxon>
        <taxon>Bacillales</taxon>
        <taxon>Bacillaceae</taxon>
        <taxon>Neobacillus</taxon>
    </lineage>
</organism>
<keyword evidence="8" id="KW-0249">Electron transport</keyword>
<evidence type="ECO:0000256" key="9">
    <source>
        <dbReference type="ARBA" id="ARBA00022989"/>
    </source>
</evidence>
<evidence type="ECO:0000256" key="2">
    <source>
        <dbReference type="ARBA" id="ARBA00007395"/>
    </source>
</evidence>
<proteinExistence type="inferred from homology"/>
<dbReference type="Proteomes" id="UP000838308">
    <property type="component" value="Unassembled WGS sequence"/>
</dbReference>
<evidence type="ECO:0000256" key="4">
    <source>
        <dbReference type="ARBA" id="ARBA00022475"/>
    </source>
</evidence>
<dbReference type="SUPFAM" id="SSF48695">
    <property type="entry name" value="Multiheme cytochromes"/>
    <property type="match status" value="1"/>
</dbReference>
<keyword evidence="15" id="KW-1185">Reference proteome</keyword>
<protein>
    <recommendedName>
        <fullName evidence="13">NapC/NirT cytochrome c N-terminal domain-containing protein</fullName>
    </recommendedName>
</protein>
<keyword evidence="7" id="KW-0479">Metal-binding</keyword>
<dbReference type="InterPro" id="IPR005126">
    <property type="entry name" value="NapC/NirT_cyt_c_N"/>
</dbReference>
<dbReference type="Pfam" id="PF03264">
    <property type="entry name" value="Cytochrom_NNT"/>
    <property type="match status" value="1"/>
</dbReference>
<evidence type="ECO:0000313" key="14">
    <source>
        <dbReference type="EMBL" id="CAH2716866.1"/>
    </source>
</evidence>
<dbReference type="EMBL" id="CALBWS010000034">
    <property type="protein sequence ID" value="CAH2716866.1"/>
    <property type="molecule type" value="Genomic_DNA"/>
</dbReference>
<dbReference type="RefSeq" id="WP_248737102.1">
    <property type="nucleotide sequence ID" value="NZ_CALBWS010000034.1"/>
</dbReference>
<gene>
    <name evidence="14" type="ORF">BACCIP111895_04054</name>
</gene>
<dbReference type="InterPro" id="IPR051174">
    <property type="entry name" value="Cytochrome_c-type_ET"/>
</dbReference>
<name>A0ABM9EVZ4_9BACI</name>
<evidence type="ECO:0000313" key="15">
    <source>
        <dbReference type="Proteomes" id="UP000838308"/>
    </source>
</evidence>
<dbReference type="Gene3D" id="1.10.3820.10">
    <property type="entry name" value="Di-heme elbow motif domain"/>
    <property type="match status" value="1"/>
</dbReference>
<evidence type="ECO:0000256" key="8">
    <source>
        <dbReference type="ARBA" id="ARBA00022982"/>
    </source>
</evidence>
<evidence type="ECO:0000256" key="3">
    <source>
        <dbReference type="ARBA" id="ARBA00022448"/>
    </source>
</evidence>
<comment type="similarity">
    <text evidence="2">Belongs to the NapC/NirT/NrfH family.</text>
</comment>